<dbReference type="NCBIfam" id="NF004284">
    <property type="entry name" value="PRK05693.1"/>
    <property type="match status" value="1"/>
</dbReference>
<dbReference type="Gene3D" id="3.40.50.720">
    <property type="entry name" value="NAD(P)-binding Rossmann-like Domain"/>
    <property type="match status" value="1"/>
</dbReference>
<dbReference type="PROSITE" id="PS00061">
    <property type="entry name" value="ADH_SHORT"/>
    <property type="match status" value="1"/>
</dbReference>
<accession>A0A9X3AQB2</accession>
<reference evidence="4" key="2">
    <citation type="submission" date="2022-08" db="EMBL/GenBank/DDBJ databases">
        <authorList>
            <person name="Dong C."/>
        </authorList>
    </citation>
    <scope>NUCLEOTIDE SEQUENCE</scope>
    <source>
        <strain evidence="4">59MF3M-4</strain>
    </source>
</reference>
<keyword evidence="5" id="KW-1185">Reference proteome</keyword>
<dbReference type="Proteomes" id="UP001147830">
    <property type="component" value="Unassembled WGS sequence"/>
</dbReference>
<name>A0A9X3AQB2_9GAMM</name>
<dbReference type="SUPFAM" id="SSF51735">
    <property type="entry name" value="NAD(P)-binding Rossmann-fold domains"/>
    <property type="match status" value="1"/>
</dbReference>
<evidence type="ECO:0000256" key="3">
    <source>
        <dbReference type="RuleBase" id="RU000363"/>
    </source>
</evidence>
<dbReference type="GO" id="GO:0016491">
    <property type="term" value="F:oxidoreductase activity"/>
    <property type="evidence" value="ECO:0007669"/>
    <property type="project" value="UniProtKB-KW"/>
</dbReference>
<dbReference type="InterPro" id="IPR002347">
    <property type="entry name" value="SDR_fam"/>
</dbReference>
<dbReference type="PRINTS" id="PR00081">
    <property type="entry name" value="GDHRDH"/>
</dbReference>
<dbReference type="EMBL" id="JAOANI010000004">
    <property type="protein sequence ID" value="MCT7357664.1"/>
    <property type="molecule type" value="Genomic_DNA"/>
</dbReference>
<dbReference type="InterPro" id="IPR036291">
    <property type="entry name" value="NAD(P)-bd_dom_sf"/>
</dbReference>
<protein>
    <submittedName>
        <fullName evidence="4">SDR family oxidoreductase</fullName>
    </submittedName>
</protein>
<evidence type="ECO:0000313" key="5">
    <source>
        <dbReference type="Proteomes" id="UP001147830"/>
    </source>
</evidence>
<dbReference type="PRINTS" id="PR00080">
    <property type="entry name" value="SDRFAMILY"/>
</dbReference>
<gene>
    <name evidence="4" type="ORF">NYR02_01340</name>
</gene>
<dbReference type="AlphaFoldDB" id="A0A9X3AQB2"/>
<dbReference type="RefSeq" id="WP_260974599.1">
    <property type="nucleotide sequence ID" value="NZ_JAOANI010000004.1"/>
</dbReference>
<dbReference type="PANTHER" id="PTHR44169">
    <property type="entry name" value="NADPH-DEPENDENT 1-ACYLDIHYDROXYACETONE PHOSPHATE REDUCTASE"/>
    <property type="match status" value="1"/>
</dbReference>
<dbReference type="PANTHER" id="PTHR44169:SF6">
    <property type="entry name" value="NADPH-DEPENDENT 1-ACYLDIHYDROXYACETONE PHOSPHATE REDUCTASE"/>
    <property type="match status" value="1"/>
</dbReference>
<evidence type="ECO:0000256" key="2">
    <source>
        <dbReference type="ARBA" id="ARBA00023002"/>
    </source>
</evidence>
<comment type="similarity">
    <text evidence="1 3">Belongs to the short-chain dehydrogenases/reductases (SDR) family.</text>
</comment>
<sequence>MTMNTKTVLITGCSSGIGRALTEEFLRHGYLVYAAARNTESLANLTSEHLIPLQMDVNNADDITRAATTIRERSGHLHCLINNAGYAAMGPVAELSSESLQQQFATNVFAPIALTKALLPLLQAGQNEKHPAQVVNIGSVSGILTTPFSGAYCATKAALHALSDALRMELAPFNIQVITVQPGAIQSKFGDNSLANLGDLIQPDSLYAPLKQQIQARATASQDNPTPAADFARELMAQLLSQPDPVIRIGNGSRALPFMKRWIPLALLDKILSKKFGLLALKR</sequence>
<dbReference type="CDD" id="cd05374">
    <property type="entry name" value="17beta-HSD-like_SDR_c"/>
    <property type="match status" value="1"/>
</dbReference>
<reference evidence="4" key="1">
    <citation type="journal article" date="2022" name="Front. Microbiol.">
        <title>Genome-based taxonomic rearrangement of Oceanobacter-related bacteria including the description of Thalassolituus hydrocarbonoclasticus sp. nov. and Thalassolituus pacificus sp. nov. and emended description of the genus Thalassolituus.</title>
        <authorList>
            <person name="Dong C."/>
            <person name="Wei L."/>
            <person name="Wang J."/>
            <person name="Lai Q."/>
            <person name="Huang Z."/>
            <person name="Shao Z."/>
        </authorList>
    </citation>
    <scope>NUCLEOTIDE SEQUENCE</scope>
    <source>
        <strain evidence="4">59MF3M-4</strain>
    </source>
</reference>
<evidence type="ECO:0000256" key="1">
    <source>
        <dbReference type="ARBA" id="ARBA00006484"/>
    </source>
</evidence>
<evidence type="ECO:0000313" key="4">
    <source>
        <dbReference type="EMBL" id="MCT7357664.1"/>
    </source>
</evidence>
<proteinExistence type="inferred from homology"/>
<keyword evidence="2" id="KW-0560">Oxidoreductase</keyword>
<comment type="caution">
    <text evidence="4">The sequence shown here is derived from an EMBL/GenBank/DDBJ whole genome shotgun (WGS) entry which is preliminary data.</text>
</comment>
<dbReference type="InterPro" id="IPR020904">
    <property type="entry name" value="Sc_DH/Rdtase_CS"/>
</dbReference>
<organism evidence="4 5">
    <name type="scientific">Thalassolituus pacificus</name>
    <dbReference type="NCBI Taxonomy" id="2975440"/>
    <lineage>
        <taxon>Bacteria</taxon>
        <taxon>Pseudomonadati</taxon>
        <taxon>Pseudomonadota</taxon>
        <taxon>Gammaproteobacteria</taxon>
        <taxon>Oceanospirillales</taxon>
        <taxon>Oceanospirillaceae</taxon>
        <taxon>Thalassolituus</taxon>
    </lineage>
</organism>
<dbReference type="Pfam" id="PF00106">
    <property type="entry name" value="adh_short"/>
    <property type="match status" value="1"/>
</dbReference>